<feature type="transmembrane region" description="Helical" evidence="16">
    <location>
        <begin position="77"/>
        <end position="96"/>
    </location>
</feature>
<accession>A0A8T9ZXY2</accession>
<keyword evidence="9" id="KW-0249">Electron transport</keyword>
<keyword evidence="5" id="KW-0813">Transport</keyword>
<dbReference type="PANTHER" id="PTHR11435:SF1">
    <property type="entry name" value="NADH-UBIQUINONE OXIDOREDUCTASE CHAIN 6"/>
    <property type="match status" value="1"/>
</dbReference>
<dbReference type="EC" id="7.1.1.2" evidence="3"/>
<evidence type="ECO:0000256" key="12">
    <source>
        <dbReference type="ARBA" id="ARBA00023128"/>
    </source>
</evidence>
<evidence type="ECO:0000256" key="11">
    <source>
        <dbReference type="ARBA" id="ARBA00023027"/>
    </source>
</evidence>
<protein>
    <recommendedName>
        <fullName evidence="4">NADH-ubiquinone oxidoreductase chain 6</fullName>
        <ecNumber evidence="3">7.1.1.2</ecNumber>
    </recommendedName>
    <alternativeName>
        <fullName evidence="14">NADH dehydrogenase subunit 6</fullName>
    </alternativeName>
</protein>
<keyword evidence="13 16" id="KW-0472">Membrane</keyword>
<dbReference type="EMBL" id="MW619696">
    <property type="protein sequence ID" value="UPL65943.1"/>
    <property type="molecule type" value="Genomic_DNA"/>
</dbReference>
<comment type="similarity">
    <text evidence="2">Belongs to the complex I subunit 6 family.</text>
</comment>
<dbReference type="PANTHER" id="PTHR11435">
    <property type="entry name" value="NADH UBIQUINONE OXIDOREDUCTASE SUBUNIT ND6"/>
    <property type="match status" value="1"/>
</dbReference>
<keyword evidence="8" id="KW-1278">Translocase</keyword>
<evidence type="ECO:0000256" key="8">
    <source>
        <dbReference type="ARBA" id="ARBA00022967"/>
    </source>
</evidence>
<evidence type="ECO:0000256" key="6">
    <source>
        <dbReference type="ARBA" id="ARBA00022660"/>
    </source>
</evidence>
<proteinExistence type="inferred from homology"/>
<name>A0A8T9ZXY2_9HEMI</name>
<sequence length="164" mass="19193">MIIMLMLMMNTIIMYMKHPMSMGLTLIIQTAIISLMSGMLMKTFWMSYILLITMLSGMLVLFVYMSSVASNEKFNHSFKMTIFMTLILLMSIPMYIMESNLTILYNANHSENMKISNMNMYMMMKMFNGEYVFITLMMIIYLLLTMIMSTNIVKVDQGPMRMKT</sequence>
<evidence type="ECO:0000256" key="7">
    <source>
        <dbReference type="ARBA" id="ARBA00022692"/>
    </source>
</evidence>
<evidence type="ECO:0000256" key="15">
    <source>
        <dbReference type="ARBA" id="ARBA00049551"/>
    </source>
</evidence>
<evidence type="ECO:0000256" key="5">
    <source>
        <dbReference type="ARBA" id="ARBA00022448"/>
    </source>
</evidence>
<evidence type="ECO:0000256" key="13">
    <source>
        <dbReference type="ARBA" id="ARBA00023136"/>
    </source>
</evidence>
<dbReference type="AlphaFoldDB" id="A0A8T9ZXY2"/>
<evidence type="ECO:0000256" key="2">
    <source>
        <dbReference type="ARBA" id="ARBA00005698"/>
    </source>
</evidence>
<geneLocation type="mitochondrion" evidence="17"/>
<feature type="transmembrane region" description="Helical" evidence="16">
    <location>
        <begin position="47"/>
        <end position="65"/>
    </location>
</feature>
<evidence type="ECO:0000256" key="14">
    <source>
        <dbReference type="ARBA" id="ARBA00031019"/>
    </source>
</evidence>
<evidence type="ECO:0000256" key="4">
    <source>
        <dbReference type="ARBA" id="ARBA00021095"/>
    </source>
</evidence>
<organism evidence="17">
    <name type="scientific">Dicyphus sp</name>
    <dbReference type="NCBI Taxonomy" id="2931289"/>
    <lineage>
        <taxon>Eukaryota</taxon>
        <taxon>Metazoa</taxon>
        <taxon>Ecdysozoa</taxon>
        <taxon>Arthropoda</taxon>
        <taxon>Hexapoda</taxon>
        <taxon>Insecta</taxon>
        <taxon>Pterygota</taxon>
        <taxon>Neoptera</taxon>
        <taxon>Paraneoptera</taxon>
        <taxon>Hemiptera</taxon>
        <taxon>Heteroptera</taxon>
        <taxon>Panheteroptera</taxon>
        <taxon>Cimicomorpha</taxon>
        <taxon>Miridae</taxon>
        <taxon>Dicyphina</taxon>
        <taxon>Dicyphus</taxon>
    </lineage>
</organism>
<comment type="catalytic activity">
    <reaction evidence="15">
        <text>a ubiquinone + NADH + 5 H(+)(in) = a ubiquinol + NAD(+) + 4 H(+)(out)</text>
        <dbReference type="Rhea" id="RHEA:29091"/>
        <dbReference type="Rhea" id="RHEA-COMP:9565"/>
        <dbReference type="Rhea" id="RHEA-COMP:9566"/>
        <dbReference type="ChEBI" id="CHEBI:15378"/>
        <dbReference type="ChEBI" id="CHEBI:16389"/>
        <dbReference type="ChEBI" id="CHEBI:17976"/>
        <dbReference type="ChEBI" id="CHEBI:57540"/>
        <dbReference type="ChEBI" id="CHEBI:57945"/>
        <dbReference type="EC" id="7.1.1.2"/>
    </reaction>
</comment>
<evidence type="ECO:0000313" key="17">
    <source>
        <dbReference type="EMBL" id="UPL65943.1"/>
    </source>
</evidence>
<feature type="transmembrane region" description="Helical" evidence="16">
    <location>
        <begin position="131"/>
        <end position="153"/>
    </location>
</feature>
<keyword evidence="6" id="KW-0679">Respiratory chain</keyword>
<reference evidence="17" key="1">
    <citation type="journal article" date="2022" name="Cladistics">
        <title>Diversification of the phytophagous lineages of true bugs (Insecta: Hemiptera: Heteroptera) shortly after that of the flowering plants.</title>
        <authorList>
            <person name="Ye F."/>
            <person name="Kment P."/>
            <person name="Redei D."/>
            <person name="Luo J.Y."/>
            <person name="Wang Y.H."/>
            <person name="Kuechler S.M."/>
            <person name="Zhang W.W."/>
            <person name="Chen P.P."/>
            <person name="Wu H.Y."/>
            <person name="Wu Y.Z."/>
            <person name="Sun X.Y."/>
            <person name="Ding L."/>
            <person name="Wang Y.R."/>
            <person name="Xie Q."/>
        </authorList>
    </citation>
    <scope>NUCLEOTIDE SEQUENCE</scope>
</reference>
<dbReference type="InterPro" id="IPR050269">
    <property type="entry name" value="ComplexI_Subunit6"/>
</dbReference>
<dbReference type="GO" id="GO:0008137">
    <property type="term" value="F:NADH dehydrogenase (ubiquinone) activity"/>
    <property type="evidence" value="ECO:0007669"/>
    <property type="project" value="UniProtKB-EC"/>
</dbReference>
<evidence type="ECO:0000256" key="10">
    <source>
        <dbReference type="ARBA" id="ARBA00022989"/>
    </source>
</evidence>
<evidence type="ECO:0000256" key="3">
    <source>
        <dbReference type="ARBA" id="ARBA00012944"/>
    </source>
</evidence>
<keyword evidence="12 17" id="KW-0496">Mitochondrion</keyword>
<evidence type="ECO:0000256" key="1">
    <source>
        <dbReference type="ARBA" id="ARBA00004225"/>
    </source>
</evidence>
<evidence type="ECO:0000256" key="16">
    <source>
        <dbReference type="SAM" id="Phobius"/>
    </source>
</evidence>
<comment type="subcellular location">
    <subcellularLocation>
        <location evidence="1">Mitochondrion membrane</location>
        <topology evidence="1">Multi-pass membrane protein</topology>
    </subcellularLocation>
</comment>
<evidence type="ECO:0000256" key="9">
    <source>
        <dbReference type="ARBA" id="ARBA00022982"/>
    </source>
</evidence>
<keyword evidence="11" id="KW-0520">NAD</keyword>
<keyword evidence="7 16" id="KW-0812">Transmembrane</keyword>
<keyword evidence="10 16" id="KW-1133">Transmembrane helix</keyword>
<dbReference type="GO" id="GO:0031966">
    <property type="term" value="C:mitochondrial membrane"/>
    <property type="evidence" value="ECO:0007669"/>
    <property type="project" value="UniProtKB-SubCell"/>
</dbReference>